<evidence type="ECO:0000313" key="1">
    <source>
        <dbReference type="EMBL" id="KAI9897636.1"/>
    </source>
</evidence>
<reference evidence="1" key="1">
    <citation type="submission" date="2022-10" db="EMBL/GenBank/DDBJ databases">
        <title>Complete Genome of Trichothecium roseum strain YXFP-22015, a Plant Pathogen Isolated from Citrus.</title>
        <authorList>
            <person name="Wang Y."/>
            <person name="Zhu L."/>
        </authorList>
    </citation>
    <scope>NUCLEOTIDE SEQUENCE</scope>
    <source>
        <strain evidence="1">YXFP-22015</strain>
    </source>
</reference>
<dbReference type="Proteomes" id="UP001163324">
    <property type="component" value="Chromosome 7"/>
</dbReference>
<organism evidence="1 2">
    <name type="scientific">Trichothecium roseum</name>
    <dbReference type="NCBI Taxonomy" id="47278"/>
    <lineage>
        <taxon>Eukaryota</taxon>
        <taxon>Fungi</taxon>
        <taxon>Dikarya</taxon>
        <taxon>Ascomycota</taxon>
        <taxon>Pezizomycotina</taxon>
        <taxon>Sordariomycetes</taxon>
        <taxon>Hypocreomycetidae</taxon>
        <taxon>Hypocreales</taxon>
        <taxon>Hypocreales incertae sedis</taxon>
        <taxon>Trichothecium</taxon>
    </lineage>
</organism>
<evidence type="ECO:0000313" key="2">
    <source>
        <dbReference type="Proteomes" id="UP001163324"/>
    </source>
</evidence>
<gene>
    <name evidence="1" type="ORF">N3K66_007492</name>
</gene>
<protein>
    <submittedName>
        <fullName evidence="1">Uncharacterized protein</fullName>
    </submittedName>
</protein>
<dbReference type="EMBL" id="CM047946">
    <property type="protein sequence ID" value="KAI9897636.1"/>
    <property type="molecule type" value="Genomic_DNA"/>
</dbReference>
<accession>A0ACC0UU50</accession>
<sequence length="569" mass="60221">MSSTSLLGACAPSSFRHPPLPGAEILSVSAVPVSGYSASVPARTRTNEPDAEVRAASFCNVTVTYTHPGQGDEVNVEAWLPVALPPDQDSENSSSTNDDDRSVYNGRMHAFGGGGWAGGRAEQAISQMAAAVADGYAALTTDTGTGHGDALNASWGLLSPGNVDLFALQNMGSVALNDASVIGKAIVQDFYGRAPEYSYFTGCSHGGRQGLALAQRYPSAYDGITAGAPAIDWTMLLSSLYWPNQVLNDLARSGGGGPSSLSPSPPHMCELDVLAQAARTECDPLDGVTDGIVADPDACRAFFDPHALVGRPCTVGNDTSSSPAVVTESAVLLVEAIWNGTRTVDGRGDYPGLSPASDLTASRPDSIGLLPLVSTTCSGPSPSPEGGNSSSNCVADLMPLGEQWVRYFLAKDADADLAALTHAQFDDLVHRGKQEFSSVMDTLDVNLDDFGRAGSKMLTFHGTDDSLIPHKRTSSYYAAVLDRNPDVRDYYRYFEIPGMNHCHGGTGQPDQIFNQLRAWVENGTVPDTTPYEITGLNRNTERRIACPYPSKARLGACHDQARAECWSCL</sequence>
<name>A0ACC0UU50_9HYPO</name>
<proteinExistence type="predicted"/>
<keyword evidence="2" id="KW-1185">Reference proteome</keyword>
<comment type="caution">
    <text evidence="1">The sequence shown here is derived from an EMBL/GenBank/DDBJ whole genome shotgun (WGS) entry which is preliminary data.</text>
</comment>